<name>A0A830D7K9_9LAMI</name>
<dbReference type="PANTHER" id="PTHR31672:SF11">
    <property type="entry name" value="F-BOX PROTEIN CPR1-LIKE ISOFORM X2"/>
    <property type="match status" value="1"/>
</dbReference>
<dbReference type="InterPro" id="IPR013187">
    <property type="entry name" value="F-box-assoc_dom_typ3"/>
</dbReference>
<evidence type="ECO:0000259" key="1">
    <source>
        <dbReference type="PROSITE" id="PS50181"/>
    </source>
</evidence>
<dbReference type="Proteomes" id="UP000653305">
    <property type="component" value="Unassembled WGS sequence"/>
</dbReference>
<gene>
    <name evidence="2" type="ORF">PHJA_002383200</name>
</gene>
<dbReference type="InterPro" id="IPR036047">
    <property type="entry name" value="F-box-like_dom_sf"/>
</dbReference>
<organism evidence="2 3">
    <name type="scientific">Phtheirospermum japonicum</name>
    <dbReference type="NCBI Taxonomy" id="374723"/>
    <lineage>
        <taxon>Eukaryota</taxon>
        <taxon>Viridiplantae</taxon>
        <taxon>Streptophyta</taxon>
        <taxon>Embryophyta</taxon>
        <taxon>Tracheophyta</taxon>
        <taxon>Spermatophyta</taxon>
        <taxon>Magnoliopsida</taxon>
        <taxon>eudicotyledons</taxon>
        <taxon>Gunneridae</taxon>
        <taxon>Pentapetalae</taxon>
        <taxon>asterids</taxon>
        <taxon>lamiids</taxon>
        <taxon>Lamiales</taxon>
        <taxon>Orobanchaceae</taxon>
        <taxon>Orobanchaceae incertae sedis</taxon>
        <taxon>Phtheirospermum</taxon>
    </lineage>
</organism>
<dbReference type="Pfam" id="PF00646">
    <property type="entry name" value="F-box"/>
    <property type="match status" value="1"/>
</dbReference>
<dbReference type="InterPro" id="IPR001810">
    <property type="entry name" value="F-box_dom"/>
</dbReference>
<feature type="domain" description="F-box" evidence="1">
    <location>
        <begin position="4"/>
        <end position="51"/>
    </location>
</feature>
<dbReference type="SUPFAM" id="SSF81383">
    <property type="entry name" value="F-box domain"/>
    <property type="match status" value="1"/>
</dbReference>
<evidence type="ECO:0000313" key="2">
    <source>
        <dbReference type="EMBL" id="GFQ02392.1"/>
    </source>
</evidence>
<reference evidence="2" key="1">
    <citation type="submission" date="2020-07" db="EMBL/GenBank/DDBJ databases">
        <title>Ethylene signaling mediates host invasion by parasitic plants.</title>
        <authorList>
            <person name="Yoshida S."/>
        </authorList>
    </citation>
    <scope>NUCLEOTIDE SEQUENCE</scope>
    <source>
        <strain evidence="2">Okayama</strain>
    </source>
</reference>
<comment type="caution">
    <text evidence="2">The sequence shown here is derived from an EMBL/GenBank/DDBJ whole genome shotgun (WGS) entry which is preliminary data.</text>
</comment>
<dbReference type="OrthoDB" id="1918594at2759"/>
<dbReference type="EMBL" id="BMAC01000745">
    <property type="protein sequence ID" value="GFQ02392.1"/>
    <property type="molecule type" value="Genomic_DNA"/>
</dbReference>
<dbReference type="PROSITE" id="PS50181">
    <property type="entry name" value="FBOX"/>
    <property type="match status" value="1"/>
</dbReference>
<dbReference type="AlphaFoldDB" id="A0A830D7K9"/>
<dbReference type="Gene3D" id="1.20.1280.50">
    <property type="match status" value="1"/>
</dbReference>
<dbReference type="InterPro" id="IPR050796">
    <property type="entry name" value="SCF_F-box_component"/>
</dbReference>
<proteinExistence type="predicted"/>
<keyword evidence="3" id="KW-1185">Reference proteome</keyword>
<sequence>MFKTTNIESLPDDIIIEILVRVPAQDIYNAAKLVSRRWYKLIRTHDFVRSHLQQSTCGLLIHNWNRNFNRNKPIFVATQKGRIEISNIDYKFTREVLSSCNGLILERGGPDHCDLYITNPATKQHFALPTMKIMTPYIWSAIAYAAAAMKYKVVSSFFCHERNPASRGCVILTVGVDKDWTRRVNIQHLTRAAEGLLDQRPLATQGFVHWAQGYNSDYVLSLNIETEIIKQFPVPPCLRRHDGEPKLMYPYRYLPMGSHLSLVIGRSKFSWDQVWEMNPETGEWTMVASINDSEAREKWTFEGGLSALDCKLWPIGWSKLGEVLVFRVIMPSVYYDNRFYPNELYIAYNVRANEIIDSFELKYYDSNIVHRNSLAWWF</sequence>
<protein>
    <submittedName>
        <fullName evidence="2">F-box protein at5g49610</fullName>
    </submittedName>
</protein>
<evidence type="ECO:0000313" key="3">
    <source>
        <dbReference type="Proteomes" id="UP000653305"/>
    </source>
</evidence>
<dbReference type="Pfam" id="PF08268">
    <property type="entry name" value="FBA_3"/>
    <property type="match status" value="1"/>
</dbReference>
<accession>A0A830D7K9</accession>
<dbReference type="SMART" id="SM00256">
    <property type="entry name" value="FBOX"/>
    <property type="match status" value="1"/>
</dbReference>
<dbReference type="PANTHER" id="PTHR31672">
    <property type="entry name" value="BNACNNG10540D PROTEIN"/>
    <property type="match status" value="1"/>
</dbReference>